<dbReference type="Proteomes" id="UP000094764">
    <property type="component" value="Unassembled WGS sequence"/>
</dbReference>
<dbReference type="EMBL" id="MIKB01000015">
    <property type="protein sequence ID" value="OEG15663.1"/>
    <property type="molecule type" value="Genomic_DNA"/>
</dbReference>
<keyword evidence="2" id="KW-1185">Reference proteome</keyword>
<accession>A0A1E5GSJ5</accession>
<comment type="caution">
    <text evidence="1">The sequence shown here is derived from an EMBL/GenBank/DDBJ whole genome shotgun (WGS) entry which is preliminary data.</text>
</comment>
<reference evidence="2" key="1">
    <citation type="submission" date="2016-09" db="EMBL/GenBank/DDBJ databases">
        <authorList>
            <person name="Gulvik C.A."/>
        </authorList>
    </citation>
    <scope>NUCLEOTIDE SEQUENCE [LARGE SCALE GENOMIC DNA]</scope>
    <source>
        <strain evidence="2">LMG 26306</strain>
    </source>
</reference>
<proteinExistence type="predicted"/>
<organism evidence="1 2">
    <name type="scientific">Enterococcus quebecensis</name>
    <dbReference type="NCBI Taxonomy" id="903983"/>
    <lineage>
        <taxon>Bacteria</taxon>
        <taxon>Bacillati</taxon>
        <taxon>Bacillota</taxon>
        <taxon>Bacilli</taxon>
        <taxon>Lactobacillales</taxon>
        <taxon>Enterococcaceae</taxon>
        <taxon>Enterococcus</taxon>
    </lineage>
</organism>
<dbReference type="STRING" id="903983.BCR23_09370"/>
<dbReference type="AlphaFoldDB" id="A0A1E5GSJ5"/>
<dbReference type="RefSeq" id="WP_069635532.1">
    <property type="nucleotide sequence ID" value="NZ_MIKB01000015.1"/>
</dbReference>
<dbReference type="OrthoDB" id="2190876at2"/>
<name>A0A1E5GSJ5_9ENTE</name>
<evidence type="ECO:0000313" key="1">
    <source>
        <dbReference type="EMBL" id="OEG15663.1"/>
    </source>
</evidence>
<sequence>MKKKKWFIVLLVLILIGGVSLFTFNQNAKERKEQQVIKMETTIVKLIKDRFADVKVVDFISEMSGGYNEKTGYWTFTVNITTDKGTSSPGTIHFSSNQQKELGAFGPIDSDFDKIVLNGKTKDKVKVIYSTGSEGEV</sequence>
<evidence type="ECO:0000313" key="2">
    <source>
        <dbReference type="Proteomes" id="UP000094764"/>
    </source>
</evidence>
<evidence type="ECO:0008006" key="3">
    <source>
        <dbReference type="Google" id="ProtNLM"/>
    </source>
</evidence>
<gene>
    <name evidence="1" type="ORF">BCR23_09370</name>
</gene>
<protein>
    <recommendedName>
        <fullName evidence="3">DUF1433 domain-containing protein</fullName>
    </recommendedName>
</protein>